<keyword evidence="4" id="KW-1185">Reference proteome</keyword>
<dbReference type="GeneID" id="67021150"/>
<keyword evidence="1" id="KW-1133">Transmembrane helix</keyword>
<dbReference type="OrthoDB" id="422086at2759"/>
<protein>
    <recommendedName>
        <fullName evidence="5">Protein-S-isoprenylcysteine O-methyltransferase</fullName>
    </recommendedName>
</protein>
<keyword evidence="1" id="KW-0472">Membrane</keyword>
<accession>A0A8J2I6B9</accession>
<dbReference type="AlphaFoldDB" id="A0A8J2I6B9"/>
<keyword evidence="2" id="KW-0732">Signal</keyword>
<feature type="transmembrane region" description="Helical" evidence="1">
    <location>
        <begin position="154"/>
        <end position="172"/>
    </location>
</feature>
<evidence type="ECO:0000313" key="3">
    <source>
        <dbReference type="EMBL" id="CAG5178995.1"/>
    </source>
</evidence>
<evidence type="ECO:0000256" key="1">
    <source>
        <dbReference type="SAM" id="Phobius"/>
    </source>
</evidence>
<reference evidence="3" key="1">
    <citation type="submission" date="2021-05" db="EMBL/GenBank/DDBJ databases">
        <authorList>
            <person name="Stam R."/>
        </authorList>
    </citation>
    <scope>NUCLEOTIDE SEQUENCE</scope>
    <source>
        <strain evidence="3">CS162</strain>
    </source>
</reference>
<feature type="chain" id="PRO_5035144256" description="Protein-S-isoprenylcysteine O-methyltransferase" evidence="2">
    <location>
        <begin position="20"/>
        <end position="219"/>
    </location>
</feature>
<organism evidence="3 4">
    <name type="scientific">Alternaria atra</name>
    <dbReference type="NCBI Taxonomy" id="119953"/>
    <lineage>
        <taxon>Eukaryota</taxon>
        <taxon>Fungi</taxon>
        <taxon>Dikarya</taxon>
        <taxon>Ascomycota</taxon>
        <taxon>Pezizomycotina</taxon>
        <taxon>Dothideomycetes</taxon>
        <taxon>Pleosporomycetidae</taxon>
        <taxon>Pleosporales</taxon>
        <taxon>Pleosporineae</taxon>
        <taxon>Pleosporaceae</taxon>
        <taxon>Alternaria</taxon>
        <taxon>Alternaria sect. Ulocladioides</taxon>
    </lineage>
</organism>
<feature type="signal peptide" evidence="2">
    <location>
        <begin position="1"/>
        <end position="19"/>
    </location>
</feature>
<evidence type="ECO:0000256" key="2">
    <source>
        <dbReference type="SAM" id="SignalP"/>
    </source>
</evidence>
<feature type="transmembrane region" description="Helical" evidence="1">
    <location>
        <begin position="35"/>
        <end position="52"/>
    </location>
</feature>
<gene>
    <name evidence="3" type="ORF">ALTATR162_LOCUS8980</name>
</gene>
<evidence type="ECO:0008006" key="5">
    <source>
        <dbReference type="Google" id="ProtNLM"/>
    </source>
</evidence>
<dbReference type="Gene3D" id="1.20.120.1630">
    <property type="match status" value="1"/>
</dbReference>
<evidence type="ECO:0000313" key="4">
    <source>
        <dbReference type="Proteomes" id="UP000676310"/>
    </source>
</evidence>
<feature type="transmembrane region" description="Helical" evidence="1">
    <location>
        <begin position="64"/>
        <end position="85"/>
    </location>
</feature>
<feature type="transmembrane region" description="Helical" evidence="1">
    <location>
        <begin position="118"/>
        <end position="142"/>
    </location>
</feature>
<dbReference type="RefSeq" id="XP_043172548.1">
    <property type="nucleotide sequence ID" value="XM_043316613.1"/>
</dbReference>
<sequence>MPTLLPPLYLAFLATQLYALNFHFPHPPSGLAYPISIQLLKLFSVIAGLLSWTPIVSSSTTTPLGTTIAAAFFLSSQLLFIWTALTTRPRTFSVIFGRVTPQYVVDMGPFAYARHPTYVSYALGWLGAVSYVLISYLPVYLTKGTDVEGAWMSLPVRSAGLVTAAVGLMWLYRRGAVLEEEQFLKDQETVSGEKTREGIRVEYLAYMRRVKSRWVPGIV</sequence>
<dbReference type="Proteomes" id="UP000676310">
    <property type="component" value="Unassembled WGS sequence"/>
</dbReference>
<comment type="caution">
    <text evidence="3">The sequence shown here is derived from an EMBL/GenBank/DDBJ whole genome shotgun (WGS) entry which is preliminary data.</text>
</comment>
<dbReference type="EMBL" id="CAJRGZ010000023">
    <property type="protein sequence ID" value="CAG5178995.1"/>
    <property type="molecule type" value="Genomic_DNA"/>
</dbReference>
<name>A0A8J2I6B9_9PLEO</name>
<proteinExistence type="predicted"/>
<keyword evidence="1" id="KW-0812">Transmembrane</keyword>